<protein>
    <submittedName>
        <fullName evidence="1">Uncharacterized protein</fullName>
    </submittedName>
</protein>
<dbReference type="EMBL" id="RAVZ01000064">
    <property type="protein sequence ID" value="RKG89771.1"/>
    <property type="molecule type" value="Genomic_DNA"/>
</dbReference>
<evidence type="ECO:0000313" key="1">
    <source>
        <dbReference type="EMBL" id="RKG89771.1"/>
    </source>
</evidence>
<keyword evidence="2" id="KW-1185">Reference proteome</keyword>
<name>A0A3A8JH28_9BACT</name>
<dbReference type="AlphaFoldDB" id="A0A3A8JH28"/>
<dbReference type="Proteomes" id="UP000268094">
    <property type="component" value="Unassembled WGS sequence"/>
</dbReference>
<evidence type="ECO:0000313" key="2">
    <source>
        <dbReference type="Proteomes" id="UP000268094"/>
    </source>
</evidence>
<gene>
    <name evidence="1" type="ORF">D7V88_12160</name>
</gene>
<reference evidence="2" key="1">
    <citation type="submission" date="2018-09" db="EMBL/GenBank/DDBJ databases">
        <authorList>
            <person name="Livingstone P.G."/>
            <person name="Whitworth D.E."/>
        </authorList>
    </citation>
    <scope>NUCLEOTIDE SEQUENCE [LARGE SCALE GENOMIC DNA]</scope>
    <source>
        <strain evidence="2">CA054A</strain>
    </source>
</reference>
<sequence>MGVGCQESGTPASSTFVPRPVYVNREPAGLTTRLTGFTVDPEAYFINLAMCSELYGPVVNGRKQCPLPPLYAEFSPLFQRSTVRESLVTVLDTVPDATGQPPAPPPPVMASTAGLWTIEKVPTRPWPKGPVQGPPPIYLVLSLGQGALANDAPTPFPLPPVPVGNYLPTAAARPVVTGHSACVGLEAIQVSDKGIVEAVAKFLSTEGTPVTVQDLLNPAKYAGVTVFWLYRPGFPVFRVPGENTTVEATAGRVLTLEWAPPGAPLPPPLAAIQSTRGFFVAPGAPVSSLGLVAIVHPPLMGPPVPVVYTPKDLTTSTVENRPWKTDPLVLPPTPGVITFAGLQLADAVPLNQPNIPPPTTCVPFQ</sequence>
<comment type="caution">
    <text evidence="1">The sequence shown here is derived from an EMBL/GenBank/DDBJ whole genome shotgun (WGS) entry which is preliminary data.</text>
</comment>
<accession>A0A3A8JH28</accession>
<organism evidence="1 2">
    <name type="scientific">Corallococcus terminator</name>
    <dbReference type="NCBI Taxonomy" id="2316733"/>
    <lineage>
        <taxon>Bacteria</taxon>
        <taxon>Pseudomonadati</taxon>
        <taxon>Myxococcota</taxon>
        <taxon>Myxococcia</taxon>
        <taxon>Myxococcales</taxon>
        <taxon>Cystobacterineae</taxon>
        <taxon>Myxococcaceae</taxon>
        <taxon>Corallococcus</taxon>
    </lineage>
</organism>
<proteinExistence type="predicted"/>